<name>A0A2U2PKG0_9SPHI</name>
<dbReference type="Pfam" id="PF13472">
    <property type="entry name" value="Lipase_GDSL_2"/>
    <property type="match status" value="1"/>
</dbReference>
<evidence type="ECO:0000259" key="1">
    <source>
        <dbReference type="Pfam" id="PF13472"/>
    </source>
</evidence>
<protein>
    <submittedName>
        <fullName evidence="2">GDSL family lipase</fullName>
    </submittedName>
</protein>
<gene>
    <name evidence="2" type="ORF">DDR33_05185</name>
</gene>
<dbReference type="EMBL" id="QEAS01000003">
    <property type="protein sequence ID" value="PWG81896.1"/>
    <property type="molecule type" value="Genomic_DNA"/>
</dbReference>
<dbReference type="PANTHER" id="PTHR30383">
    <property type="entry name" value="THIOESTERASE 1/PROTEASE 1/LYSOPHOSPHOLIPASE L1"/>
    <property type="match status" value="1"/>
</dbReference>
<proteinExistence type="predicted"/>
<accession>A0A2U2PKG0</accession>
<dbReference type="Proteomes" id="UP000245647">
    <property type="component" value="Unassembled WGS sequence"/>
</dbReference>
<keyword evidence="3" id="KW-1185">Reference proteome</keyword>
<sequence>MRFAGMLSLLSVFTISAYGQDSIMDSSYLNSHYNQRLAFFKQMPPQKNEIIFLGNSITEGGEWQELIPGKAVLNRGISGDVSFGVFARLDEIVSSKPSKIFIMIGINDLKRGIPSAIILNNYSRIISFIRDKSPKTQVFLQSILPVNKYMLGDSYKKITTEKINELNSGLKQLAEERNLRYLDVQKVFKDGNGLLKKEFTLDGIHLRSSAYILWVKYLKEVKAL</sequence>
<organism evidence="2 3">
    <name type="scientific">Pararcticibacter amylolyticus</name>
    <dbReference type="NCBI Taxonomy" id="2173175"/>
    <lineage>
        <taxon>Bacteria</taxon>
        <taxon>Pseudomonadati</taxon>
        <taxon>Bacteroidota</taxon>
        <taxon>Sphingobacteriia</taxon>
        <taxon>Sphingobacteriales</taxon>
        <taxon>Sphingobacteriaceae</taxon>
        <taxon>Pararcticibacter</taxon>
    </lineage>
</organism>
<dbReference type="InterPro" id="IPR036514">
    <property type="entry name" value="SGNH_hydro_sf"/>
</dbReference>
<dbReference type="PANTHER" id="PTHR30383:SF5">
    <property type="entry name" value="SGNH HYDROLASE-TYPE ESTERASE DOMAIN-CONTAINING PROTEIN"/>
    <property type="match status" value="1"/>
</dbReference>
<dbReference type="Gene3D" id="3.40.50.1110">
    <property type="entry name" value="SGNH hydrolase"/>
    <property type="match status" value="1"/>
</dbReference>
<dbReference type="SUPFAM" id="SSF52266">
    <property type="entry name" value="SGNH hydrolase"/>
    <property type="match status" value="1"/>
</dbReference>
<dbReference type="InterPro" id="IPR051532">
    <property type="entry name" value="Ester_Hydrolysis_Enzymes"/>
</dbReference>
<dbReference type="OrthoDB" id="9790057at2"/>
<evidence type="ECO:0000313" key="3">
    <source>
        <dbReference type="Proteomes" id="UP000245647"/>
    </source>
</evidence>
<dbReference type="GO" id="GO:0004622">
    <property type="term" value="F:phosphatidylcholine lysophospholipase activity"/>
    <property type="evidence" value="ECO:0007669"/>
    <property type="project" value="TreeGrafter"/>
</dbReference>
<feature type="domain" description="SGNH hydrolase-type esterase" evidence="1">
    <location>
        <begin position="52"/>
        <end position="209"/>
    </location>
</feature>
<dbReference type="AlphaFoldDB" id="A0A2U2PKG0"/>
<reference evidence="2 3" key="1">
    <citation type="submission" date="2018-04" db="EMBL/GenBank/DDBJ databases">
        <title>Pedobacter chongqingensis sp. nov., isolated from a rottenly hemp rope.</title>
        <authorList>
            <person name="Cai Y."/>
        </authorList>
    </citation>
    <scope>NUCLEOTIDE SEQUENCE [LARGE SCALE GENOMIC DNA]</scope>
    <source>
        <strain evidence="2 3">FJ4-8</strain>
    </source>
</reference>
<comment type="caution">
    <text evidence="2">The sequence shown here is derived from an EMBL/GenBank/DDBJ whole genome shotgun (WGS) entry which is preliminary data.</text>
</comment>
<evidence type="ECO:0000313" key="2">
    <source>
        <dbReference type="EMBL" id="PWG81896.1"/>
    </source>
</evidence>
<dbReference type="InterPro" id="IPR013830">
    <property type="entry name" value="SGNH_hydro"/>
</dbReference>